<keyword evidence="3" id="KW-1185">Reference proteome</keyword>
<evidence type="ECO:0000256" key="1">
    <source>
        <dbReference type="SAM" id="MobiDB-lite"/>
    </source>
</evidence>
<dbReference type="EMBL" id="JALLAZ020001810">
    <property type="protein sequence ID" value="KAL3763118.1"/>
    <property type="molecule type" value="Genomic_DNA"/>
</dbReference>
<reference evidence="2 3" key="1">
    <citation type="submission" date="2024-10" db="EMBL/GenBank/DDBJ databases">
        <title>Updated reference genomes for cyclostephanoid diatoms.</title>
        <authorList>
            <person name="Roberts W.R."/>
            <person name="Alverson A.J."/>
        </authorList>
    </citation>
    <scope>NUCLEOTIDE SEQUENCE [LARGE SCALE GENOMIC DNA]</scope>
    <source>
        <strain evidence="2 3">AJA276-08</strain>
    </source>
</reference>
<comment type="caution">
    <text evidence="2">The sequence shown here is derived from an EMBL/GenBank/DDBJ whole genome shotgun (WGS) entry which is preliminary data.</text>
</comment>
<accession>A0ABD3MJT8</accession>
<evidence type="ECO:0000313" key="2">
    <source>
        <dbReference type="EMBL" id="KAL3763118.1"/>
    </source>
</evidence>
<dbReference type="Proteomes" id="UP001530315">
    <property type="component" value="Unassembled WGS sequence"/>
</dbReference>
<protein>
    <submittedName>
        <fullName evidence="2">Uncharacterized protein</fullName>
    </submittedName>
</protein>
<proteinExistence type="predicted"/>
<name>A0ABD3MJT8_9STRA</name>
<dbReference type="AlphaFoldDB" id="A0ABD3MJT8"/>
<gene>
    <name evidence="2" type="ORF">ACHAW5_010748</name>
</gene>
<sequence length="246" mass="26888">MPPDVAEAEGASVRRWDAVAGGTGADWENCLRLLERAAADVGRDDASSSETTVTNSRRRGRPRPLSPPYRGEVQTEFDEFPDDVGNVYDCDAACRDGRCRSVVWEDAFRMALASSIDIFPKGDGVGGGTTADGRKTTTVDLVRNNDNDNIDEVPVISDDGFSSSRPKTAIIMQKRPTDKRELSLSNNFSSSLTAVVGKSDELSASEKMTAIGRRCSFCGVQCTTLFRLMAYSQLVCRQCRRGRVRI</sequence>
<evidence type="ECO:0000313" key="3">
    <source>
        <dbReference type="Proteomes" id="UP001530315"/>
    </source>
</evidence>
<organism evidence="2 3">
    <name type="scientific">Stephanodiscus triporus</name>
    <dbReference type="NCBI Taxonomy" id="2934178"/>
    <lineage>
        <taxon>Eukaryota</taxon>
        <taxon>Sar</taxon>
        <taxon>Stramenopiles</taxon>
        <taxon>Ochrophyta</taxon>
        <taxon>Bacillariophyta</taxon>
        <taxon>Coscinodiscophyceae</taxon>
        <taxon>Thalassiosirophycidae</taxon>
        <taxon>Stephanodiscales</taxon>
        <taxon>Stephanodiscaceae</taxon>
        <taxon>Stephanodiscus</taxon>
    </lineage>
</organism>
<feature type="region of interest" description="Disordered" evidence="1">
    <location>
        <begin position="41"/>
        <end position="73"/>
    </location>
</feature>